<dbReference type="InterPro" id="IPR036770">
    <property type="entry name" value="Ankyrin_rpt-contain_sf"/>
</dbReference>
<evidence type="ECO:0000313" key="1">
    <source>
        <dbReference type="EMBL" id="CAE7266565.1"/>
    </source>
</evidence>
<dbReference type="Pfam" id="PF12796">
    <property type="entry name" value="Ank_2"/>
    <property type="match status" value="1"/>
</dbReference>
<sequence>MRLRCLPRPAAVLCILQRAQRELKLQSAFTSHQWRWQPLGAGLTVMGLCTWLATGSDGYLQRRWIFRECQKLQEGAEAAEALPRSFRKAQDSVARQGAAIEDATQRDVHREFQNDELNAFLMLLCAAHAAGAQEVQEYLNPISVLLASRPLLWYSAMPILRRGLPADCPELSVLEDCYQKCVRKYLHGARCRLQEASVLKLRRMRQQETLYSFARFIVAFIGVALGCKNDERNDLCFIAFRDYMKSITLASSDAVGVEEARKTYVRNFDIATEMCLTWTHRSFRWLLLWRLLGLWMQTILWERPDICFGRNLSVDVQVENCIASTSSGEGRSSQSSPLHLLHLAAKHGQVQVCRALLNNVATQLGFLTSKDRRGYTPLHQAALLEQAEVVALLQSAHGLGSSMGDGEAFHDCLEDDARVVRVQWYSRSAQGSGGALATHSLVLVTTAAGRGYVIEKAAMPDELVQEEQFQNGVVVSDIRGFHYFGTLVSGSEGPELKETLTPPQLWQAAVDTGTYSLGRANCQHAAQAMIRAARATTQPVPPKPNEIGIRYLRWVVDVSGPCCAYFHLSSSQLESKTWALLSWFGAISAPKASKS</sequence>
<dbReference type="OrthoDB" id="431890at2759"/>
<accession>A0A812MTA5</accession>
<evidence type="ECO:0000313" key="2">
    <source>
        <dbReference type="Proteomes" id="UP000601435"/>
    </source>
</evidence>
<dbReference type="Proteomes" id="UP000601435">
    <property type="component" value="Unassembled WGS sequence"/>
</dbReference>
<reference evidence="1" key="1">
    <citation type="submission" date="2021-02" db="EMBL/GenBank/DDBJ databases">
        <authorList>
            <person name="Dougan E. K."/>
            <person name="Rhodes N."/>
            <person name="Thang M."/>
            <person name="Chan C."/>
        </authorList>
    </citation>
    <scope>NUCLEOTIDE SEQUENCE</scope>
</reference>
<keyword evidence="2" id="KW-1185">Reference proteome</keyword>
<dbReference type="SUPFAM" id="SSF48403">
    <property type="entry name" value="Ankyrin repeat"/>
    <property type="match status" value="1"/>
</dbReference>
<dbReference type="Gene3D" id="1.25.40.20">
    <property type="entry name" value="Ankyrin repeat-containing domain"/>
    <property type="match status" value="1"/>
</dbReference>
<dbReference type="AlphaFoldDB" id="A0A812MTA5"/>
<dbReference type="EMBL" id="CAJNJA010011108">
    <property type="protein sequence ID" value="CAE7266565.1"/>
    <property type="molecule type" value="Genomic_DNA"/>
</dbReference>
<gene>
    <name evidence="1" type="ORF">SNEC2469_LOCUS6285</name>
</gene>
<protein>
    <submittedName>
        <fullName evidence="1">Uncharacterized protein</fullName>
    </submittedName>
</protein>
<comment type="caution">
    <text evidence="1">The sequence shown here is derived from an EMBL/GenBank/DDBJ whole genome shotgun (WGS) entry which is preliminary data.</text>
</comment>
<organism evidence="1 2">
    <name type="scientific">Symbiodinium necroappetens</name>
    <dbReference type="NCBI Taxonomy" id="1628268"/>
    <lineage>
        <taxon>Eukaryota</taxon>
        <taxon>Sar</taxon>
        <taxon>Alveolata</taxon>
        <taxon>Dinophyceae</taxon>
        <taxon>Suessiales</taxon>
        <taxon>Symbiodiniaceae</taxon>
        <taxon>Symbiodinium</taxon>
    </lineage>
</organism>
<dbReference type="InterPro" id="IPR002110">
    <property type="entry name" value="Ankyrin_rpt"/>
</dbReference>
<name>A0A812MTA5_9DINO</name>
<proteinExistence type="predicted"/>